<keyword evidence="4" id="KW-1185">Reference proteome</keyword>
<dbReference type="Proteomes" id="UP000828390">
    <property type="component" value="Unassembled WGS sequence"/>
</dbReference>
<feature type="region of interest" description="Disordered" evidence="1">
    <location>
        <begin position="376"/>
        <end position="428"/>
    </location>
</feature>
<evidence type="ECO:0000259" key="2">
    <source>
        <dbReference type="PROSITE" id="PS50011"/>
    </source>
</evidence>
<dbReference type="GO" id="GO:0005524">
    <property type="term" value="F:ATP binding"/>
    <property type="evidence" value="ECO:0007669"/>
    <property type="project" value="InterPro"/>
</dbReference>
<reference evidence="3" key="1">
    <citation type="journal article" date="2019" name="bioRxiv">
        <title>The Genome of the Zebra Mussel, Dreissena polymorpha: A Resource for Invasive Species Research.</title>
        <authorList>
            <person name="McCartney M.A."/>
            <person name="Auch B."/>
            <person name="Kono T."/>
            <person name="Mallez S."/>
            <person name="Zhang Y."/>
            <person name="Obille A."/>
            <person name="Becker A."/>
            <person name="Abrahante J.E."/>
            <person name="Garbe J."/>
            <person name="Badalamenti J.P."/>
            <person name="Herman A."/>
            <person name="Mangelson H."/>
            <person name="Liachko I."/>
            <person name="Sullivan S."/>
            <person name="Sone E.D."/>
            <person name="Koren S."/>
            <person name="Silverstein K.A.T."/>
            <person name="Beckman K.B."/>
            <person name="Gohl D.M."/>
        </authorList>
    </citation>
    <scope>NUCLEOTIDE SEQUENCE</scope>
    <source>
        <strain evidence="3">Duluth1</strain>
        <tissue evidence="3">Whole animal</tissue>
    </source>
</reference>
<feature type="compositionally biased region" description="Polar residues" evidence="1">
    <location>
        <begin position="276"/>
        <end position="290"/>
    </location>
</feature>
<gene>
    <name evidence="3" type="ORF">DPMN_055619</name>
</gene>
<comment type="caution">
    <text evidence="3">The sequence shown here is derived from an EMBL/GenBank/DDBJ whole genome shotgun (WGS) entry which is preliminary data.</text>
</comment>
<feature type="region of interest" description="Disordered" evidence="1">
    <location>
        <begin position="193"/>
        <end position="305"/>
    </location>
</feature>
<accession>A0A9D4CRY8</accession>
<feature type="compositionally biased region" description="Basic and acidic residues" evidence="1">
    <location>
        <begin position="259"/>
        <end position="275"/>
    </location>
</feature>
<evidence type="ECO:0000313" key="3">
    <source>
        <dbReference type="EMBL" id="KAH3729644.1"/>
    </source>
</evidence>
<dbReference type="Gene3D" id="1.10.510.10">
    <property type="entry name" value="Transferase(Phosphotransferase) domain 1"/>
    <property type="match status" value="1"/>
</dbReference>
<feature type="compositionally biased region" description="Basic and acidic residues" evidence="1">
    <location>
        <begin position="329"/>
        <end position="338"/>
    </location>
</feature>
<proteinExistence type="predicted"/>
<feature type="region of interest" description="Disordered" evidence="1">
    <location>
        <begin position="329"/>
        <end position="351"/>
    </location>
</feature>
<reference evidence="3" key="2">
    <citation type="submission" date="2020-11" db="EMBL/GenBank/DDBJ databases">
        <authorList>
            <person name="McCartney M.A."/>
            <person name="Auch B."/>
            <person name="Kono T."/>
            <person name="Mallez S."/>
            <person name="Becker A."/>
            <person name="Gohl D.M."/>
            <person name="Silverstein K.A.T."/>
            <person name="Koren S."/>
            <person name="Bechman K.B."/>
            <person name="Herman A."/>
            <person name="Abrahante J.E."/>
            <person name="Garbe J."/>
        </authorList>
    </citation>
    <scope>NUCLEOTIDE SEQUENCE</scope>
    <source>
        <strain evidence="3">Duluth1</strain>
        <tissue evidence="3">Whole animal</tissue>
    </source>
</reference>
<organism evidence="3 4">
    <name type="scientific">Dreissena polymorpha</name>
    <name type="common">Zebra mussel</name>
    <name type="synonym">Mytilus polymorpha</name>
    <dbReference type="NCBI Taxonomy" id="45954"/>
    <lineage>
        <taxon>Eukaryota</taxon>
        <taxon>Metazoa</taxon>
        <taxon>Spiralia</taxon>
        <taxon>Lophotrochozoa</taxon>
        <taxon>Mollusca</taxon>
        <taxon>Bivalvia</taxon>
        <taxon>Autobranchia</taxon>
        <taxon>Heteroconchia</taxon>
        <taxon>Euheterodonta</taxon>
        <taxon>Imparidentia</taxon>
        <taxon>Neoheterodontei</taxon>
        <taxon>Myida</taxon>
        <taxon>Dreissenoidea</taxon>
        <taxon>Dreissenidae</taxon>
        <taxon>Dreissena</taxon>
    </lineage>
</organism>
<evidence type="ECO:0000256" key="1">
    <source>
        <dbReference type="SAM" id="MobiDB-lite"/>
    </source>
</evidence>
<dbReference type="GO" id="GO:0004672">
    <property type="term" value="F:protein kinase activity"/>
    <property type="evidence" value="ECO:0007669"/>
    <property type="project" value="InterPro"/>
</dbReference>
<dbReference type="PROSITE" id="PS50011">
    <property type="entry name" value="PROTEIN_KINASE_DOM"/>
    <property type="match status" value="1"/>
</dbReference>
<evidence type="ECO:0000313" key="4">
    <source>
        <dbReference type="Proteomes" id="UP000828390"/>
    </source>
</evidence>
<dbReference type="InterPro" id="IPR011009">
    <property type="entry name" value="Kinase-like_dom_sf"/>
</dbReference>
<protein>
    <recommendedName>
        <fullName evidence="2">Protein kinase domain-containing protein</fullName>
    </recommendedName>
</protein>
<dbReference type="AlphaFoldDB" id="A0A9D4CRY8"/>
<dbReference type="EMBL" id="JAIWYP010000012">
    <property type="protein sequence ID" value="KAH3729644.1"/>
    <property type="molecule type" value="Genomic_DNA"/>
</dbReference>
<dbReference type="SUPFAM" id="SSF56112">
    <property type="entry name" value="Protein kinase-like (PK-like)"/>
    <property type="match status" value="1"/>
</dbReference>
<dbReference type="InterPro" id="IPR000719">
    <property type="entry name" value="Prot_kinase_dom"/>
</dbReference>
<feature type="domain" description="Protein kinase" evidence="2">
    <location>
        <begin position="458"/>
        <end position="596"/>
    </location>
</feature>
<name>A0A9D4CRY8_DREPO</name>
<feature type="compositionally biased region" description="Polar residues" evidence="1">
    <location>
        <begin position="242"/>
        <end position="258"/>
    </location>
</feature>
<feature type="compositionally biased region" description="Basic residues" evidence="1">
    <location>
        <begin position="409"/>
        <end position="427"/>
    </location>
</feature>
<sequence>MMVIDTENRSHNCEHTYTSGLETAGIRVNDVILHENMRDHTTGASHMTERDTHMETKRTNEENNLHINSSKAFESYNVSEKNHEHELQSDSEIEFEVVFYSIENASEPCLALVTSLQEFLKTADKTMKILATSGHYLPVHVNDCHGTDAIMPFQNDAEVGAGSKGHVSDSACIKMPEPIPPLRRVQFRSPRAYVPRGHKMVPEKGRCKQSQSSESIVHRSGPAGSPSNTLSKGKRNDDKYHSSNYTEHSRGYSRQTATTERRSSMDTNRHTKHDSSNTANTPRQYSYWKSENTDRYPSWKQSRSPQKRFISYHSMPEVKQITILKKVHEDTNILHEPQKSSPETNTETVEEAVSEPIFYPELTNLREVGSSVYISKSQSTVRDGPADDTRRSRSSVTSTDDVREEQSKHKQKQARKRRRSLKDKKPAKSQMVILQQTISSGQLRSKVSRYKTEGLVNIKLIEKIHEGVFTERFRANYQNKQVVMTMIAKKDACLIDDMEMARLGNCYFIVGIMDVMSAPMGSVWFMSRYHSLTTLEKLLGLDPDRHVLGEAHAQFIIAGVFIGVDFLHTRDIVHGNIRPSKVLFNDLGYPVLVRSL</sequence>